<dbReference type="OrthoDB" id="771136at2759"/>
<keyword evidence="9 13" id="KW-0378">Hydrolase</keyword>
<protein>
    <recommendedName>
        <fullName evidence="4">candidapepsin</fullName>
        <ecNumber evidence="4">3.4.23.24</ecNumber>
    </recommendedName>
</protein>
<evidence type="ECO:0000313" key="16">
    <source>
        <dbReference type="EMBL" id="ODQ80767.1"/>
    </source>
</evidence>
<evidence type="ECO:0000256" key="3">
    <source>
        <dbReference type="ARBA" id="ARBA00007447"/>
    </source>
</evidence>
<feature type="active site" evidence="12">
    <location>
        <position position="97"/>
    </location>
</feature>
<dbReference type="Pfam" id="PF00026">
    <property type="entry name" value="Asp"/>
    <property type="match status" value="1"/>
</dbReference>
<evidence type="ECO:0000256" key="5">
    <source>
        <dbReference type="ARBA" id="ARBA00022525"/>
    </source>
</evidence>
<dbReference type="SUPFAM" id="SSF50630">
    <property type="entry name" value="Acid proteases"/>
    <property type="match status" value="1"/>
</dbReference>
<evidence type="ECO:0000256" key="4">
    <source>
        <dbReference type="ARBA" id="ARBA00013207"/>
    </source>
</evidence>
<dbReference type="GO" id="GO:0005576">
    <property type="term" value="C:extracellular region"/>
    <property type="evidence" value="ECO:0007669"/>
    <property type="project" value="UniProtKB-SubCell"/>
</dbReference>
<evidence type="ECO:0000256" key="10">
    <source>
        <dbReference type="ARBA" id="ARBA00023145"/>
    </source>
</evidence>
<dbReference type="GO" id="GO:0004190">
    <property type="term" value="F:aspartic-type endopeptidase activity"/>
    <property type="evidence" value="ECO:0007669"/>
    <property type="project" value="UniProtKB-KW"/>
</dbReference>
<evidence type="ECO:0000256" key="7">
    <source>
        <dbReference type="ARBA" id="ARBA00022729"/>
    </source>
</evidence>
<sequence length="451" mass="49131">MKLLNPLLLSIFSIISSASGAPTSVKRGNDQQGVVKVDFNVHRGSSVGTAQLGAQAKRNFKRNTDGTAAIVLENEQSFYMANMTIGSNHQMVGVLLDTGSSDLWVNGRDNIYCSKTSTTGDSTVSKLLETRDTTSIDCSLYGTFDTSMSTSYKSNGSDFAIYYADNTFAKGEWGHDDVTFGSVLVNDLSFAVADEATSEVGVLGIGLPGLETTKTQYENLPMKMRSAGLIHSSVYSIYLGSNAEKGTILFGGVDTSKYQGLLKTVPMVDVASNRIQVEMNDMTYNGMSFFNHQFYPALLDSGSTLSLFPQAVIDLIVSVIDLQYYEELASYIGSCSMIESSNFTFNFGGARIDVPMFNFFFEHMVVNDDGVSRTCVLNVGVSDNVTLGDSFLRGVYTVFDMEKYELSLATATFGDDTENIQPYVDSVPGAILMSKMTLVQICLMWLQGVYL</sequence>
<comment type="similarity">
    <text evidence="3 13">Belongs to the peptidase A1 family.</text>
</comment>
<dbReference type="InterPro" id="IPR001461">
    <property type="entry name" value="Aspartic_peptidase_A1"/>
</dbReference>
<evidence type="ECO:0000256" key="2">
    <source>
        <dbReference type="ARBA" id="ARBA00004613"/>
    </source>
</evidence>
<evidence type="ECO:0000256" key="8">
    <source>
        <dbReference type="ARBA" id="ARBA00022750"/>
    </source>
</evidence>
<name>A0A1E3QUZ7_9ASCO</name>
<dbReference type="FunFam" id="2.40.70.10:FF:000011">
    <property type="entry name" value="Aspartic protease"/>
    <property type="match status" value="1"/>
</dbReference>
<keyword evidence="6 13" id="KW-0645">Protease</keyword>
<feature type="signal peptide" evidence="14">
    <location>
        <begin position="1"/>
        <end position="20"/>
    </location>
</feature>
<dbReference type="STRING" id="984486.A0A1E3QUZ7"/>
<dbReference type="PROSITE" id="PS00141">
    <property type="entry name" value="ASP_PROTEASE"/>
    <property type="match status" value="2"/>
</dbReference>
<keyword evidence="5" id="KW-0964">Secreted</keyword>
<dbReference type="PANTHER" id="PTHR47966:SF65">
    <property type="entry name" value="ASPARTIC-TYPE ENDOPEPTIDASE"/>
    <property type="match status" value="1"/>
</dbReference>
<dbReference type="InterPro" id="IPR033876">
    <property type="entry name" value="SAP-like"/>
</dbReference>
<dbReference type="PANTHER" id="PTHR47966">
    <property type="entry name" value="BETA-SITE APP-CLEAVING ENZYME, ISOFORM A-RELATED"/>
    <property type="match status" value="1"/>
</dbReference>
<dbReference type="Gene3D" id="2.40.70.10">
    <property type="entry name" value="Acid Proteases"/>
    <property type="match status" value="2"/>
</dbReference>
<organism evidence="16 17">
    <name type="scientific">Babjeviella inositovora NRRL Y-12698</name>
    <dbReference type="NCBI Taxonomy" id="984486"/>
    <lineage>
        <taxon>Eukaryota</taxon>
        <taxon>Fungi</taxon>
        <taxon>Dikarya</taxon>
        <taxon>Ascomycota</taxon>
        <taxon>Saccharomycotina</taxon>
        <taxon>Pichiomycetes</taxon>
        <taxon>Serinales incertae sedis</taxon>
        <taxon>Babjeviella</taxon>
    </lineage>
</organism>
<dbReference type="RefSeq" id="XP_018986095.1">
    <property type="nucleotide sequence ID" value="XM_019132630.1"/>
</dbReference>
<keyword evidence="11" id="KW-1015">Disulfide bond</keyword>
<keyword evidence="10" id="KW-0865">Zymogen</keyword>
<evidence type="ECO:0000256" key="9">
    <source>
        <dbReference type="ARBA" id="ARBA00022801"/>
    </source>
</evidence>
<dbReference type="EMBL" id="KV454429">
    <property type="protein sequence ID" value="ODQ80767.1"/>
    <property type="molecule type" value="Genomic_DNA"/>
</dbReference>
<evidence type="ECO:0000256" key="6">
    <source>
        <dbReference type="ARBA" id="ARBA00022670"/>
    </source>
</evidence>
<comment type="catalytic activity">
    <reaction evidence="1">
        <text>Preferential cleavage at the carboxyl of hydrophobic amino acids, but fails to cleave 15-Leu-|-Tyr-16, 16-Tyr-|-Leu-17 and 24-Phe-|-Phe-25 of insulin B chain. Activates trypsinogen, and degrades keratin.</text>
        <dbReference type="EC" id="3.4.23.24"/>
    </reaction>
</comment>
<dbReference type="PRINTS" id="PR00792">
    <property type="entry name" value="PEPSIN"/>
</dbReference>
<dbReference type="CDD" id="cd05474">
    <property type="entry name" value="SAP_like"/>
    <property type="match status" value="1"/>
</dbReference>
<dbReference type="InterPro" id="IPR001969">
    <property type="entry name" value="Aspartic_peptidase_AS"/>
</dbReference>
<accession>A0A1E3QUZ7</accession>
<keyword evidence="7 14" id="KW-0732">Signal</keyword>
<feature type="domain" description="Peptidase A1" evidence="15">
    <location>
        <begin position="79"/>
        <end position="409"/>
    </location>
</feature>
<dbReference type="InterPro" id="IPR021109">
    <property type="entry name" value="Peptidase_aspartic_dom_sf"/>
</dbReference>
<evidence type="ECO:0000256" key="11">
    <source>
        <dbReference type="ARBA" id="ARBA00023157"/>
    </source>
</evidence>
<dbReference type="InterPro" id="IPR033121">
    <property type="entry name" value="PEPTIDASE_A1"/>
</dbReference>
<feature type="active site" evidence="12">
    <location>
        <position position="300"/>
    </location>
</feature>
<dbReference type="EC" id="3.4.23.24" evidence="4"/>
<comment type="subcellular location">
    <subcellularLocation>
        <location evidence="2">Secreted</location>
    </subcellularLocation>
</comment>
<dbReference type="AlphaFoldDB" id="A0A1E3QUZ7"/>
<evidence type="ECO:0000256" key="12">
    <source>
        <dbReference type="PIRSR" id="PIRSR601461-1"/>
    </source>
</evidence>
<dbReference type="GeneID" id="30150483"/>
<evidence type="ECO:0000256" key="1">
    <source>
        <dbReference type="ARBA" id="ARBA00001675"/>
    </source>
</evidence>
<reference evidence="17" key="1">
    <citation type="submission" date="2016-05" db="EMBL/GenBank/DDBJ databases">
        <title>Comparative genomics of biotechnologically important yeasts.</title>
        <authorList>
            <consortium name="DOE Joint Genome Institute"/>
            <person name="Riley R."/>
            <person name="Haridas S."/>
            <person name="Wolfe K.H."/>
            <person name="Lopes M.R."/>
            <person name="Hittinger C.T."/>
            <person name="Goker M."/>
            <person name="Salamov A."/>
            <person name="Wisecaver J."/>
            <person name="Long T.M."/>
            <person name="Aerts A.L."/>
            <person name="Barry K."/>
            <person name="Choi C."/>
            <person name="Clum A."/>
            <person name="Coughlan A.Y."/>
            <person name="Deshpande S."/>
            <person name="Douglass A.P."/>
            <person name="Hanson S.J."/>
            <person name="Klenk H.-P."/>
            <person name="Labutti K."/>
            <person name="Lapidus A."/>
            <person name="Lindquist E."/>
            <person name="Lipzen A."/>
            <person name="Meier-Kolthoff J.P."/>
            <person name="Ohm R.A."/>
            <person name="Otillar R.P."/>
            <person name="Pangilinan J."/>
            <person name="Peng Y."/>
            <person name="Rokas A."/>
            <person name="Rosa C.A."/>
            <person name="Scheuner C."/>
            <person name="Sibirny A.A."/>
            <person name="Slot J.C."/>
            <person name="Stielow J.B."/>
            <person name="Sun H."/>
            <person name="Kurtzman C.P."/>
            <person name="Blackwell M."/>
            <person name="Grigoriev I.V."/>
            <person name="Jeffries T.W."/>
        </authorList>
    </citation>
    <scope>NUCLEOTIDE SEQUENCE [LARGE SCALE GENOMIC DNA]</scope>
    <source>
        <strain evidence="17">NRRL Y-12698</strain>
    </source>
</reference>
<gene>
    <name evidence="16" type="ORF">BABINDRAFT_7462</name>
</gene>
<evidence type="ECO:0000256" key="14">
    <source>
        <dbReference type="SAM" id="SignalP"/>
    </source>
</evidence>
<evidence type="ECO:0000313" key="17">
    <source>
        <dbReference type="Proteomes" id="UP000094336"/>
    </source>
</evidence>
<proteinExistence type="inferred from homology"/>
<evidence type="ECO:0000259" key="15">
    <source>
        <dbReference type="PROSITE" id="PS51767"/>
    </source>
</evidence>
<keyword evidence="17" id="KW-1185">Reference proteome</keyword>
<evidence type="ECO:0000256" key="13">
    <source>
        <dbReference type="RuleBase" id="RU000454"/>
    </source>
</evidence>
<feature type="chain" id="PRO_5009134401" description="candidapepsin" evidence="14">
    <location>
        <begin position="21"/>
        <end position="451"/>
    </location>
</feature>
<dbReference type="Proteomes" id="UP000094336">
    <property type="component" value="Unassembled WGS sequence"/>
</dbReference>
<dbReference type="GO" id="GO:0006508">
    <property type="term" value="P:proteolysis"/>
    <property type="evidence" value="ECO:0007669"/>
    <property type="project" value="UniProtKB-KW"/>
</dbReference>
<keyword evidence="8 13" id="KW-0064">Aspartyl protease</keyword>
<dbReference type="PROSITE" id="PS51767">
    <property type="entry name" value="PEPTIDASE_A1"/>
    <property type="match status" value="1"/>
</dbReference>